<organism evidence="2 3">
    <name type="scientific">Halalkalicoccus paucihalophilus</name>
    <dbReference type="NCBI Taxonomy" id="1008153"/>
    <lineage>
        <taxon>Archaea</taxon>
        <taxon>Methanobacteriati</taxon>
        <taxon>Methanobacteriota</taxon>
        <taxon>Stenosarchaea group</taxon>
        <taxon>Halobacteria</taxon>
        <taxon>Halobacteriales</taxon>
        <taxon>Halococcaceae</taxon>
        <taxon>Halalkalicoccus</taxon>
    </lineage>
</organism>
<dbReference type="EMBL" id="LTAZ01000023">
    <property type="protein sequence ID" value="KYH23736.1"/>
    <property type="molecule type" value="Genomic_DNA"/>
</dbReference>
<dbReference type="AlphaFoldDB" id="A0A151A7R1"/>
<reference evidence="2 3" key="1">
    <citation type="submission" date="2016-02" db="EMBL/GenBank/DDBJ databases">
        <title>Genome sequence of Halalkalicoccus paucihalophilus DSM 24557.</title>
        <authorList>
            <person name="Poehlein A."/>
            <person name="Daniel R."/>
        </authorList>
    </citation>
    <scope>NUCLEOTIDE SEQUENCE [LARGE SCALE GENOMIC DNA]</scope>
    <source>
        <strain evidence="2 3">DSM 24557</strain>
    </source>
</reference>
<dbReference type="OrthoDB" id="271604at2157"/>
<name>A0A151A7R1_9EURY</name>
<sequence>MYQGDSNTRRAGAFPQQAVVDDGEYPDLHIEDDLLDSADEITYHKGKRVYRLEYDSEVDTPSVAVVAAIAAMTRTDPMDLDPLHSVIDTSAFDDLFTATDHKRWGRVVFRFSGFEIMASSHGVIEVNPR</sequence>
<protein>
    <recommendedName>
        <fullName evidence="1">Halobacterial output domain-containing protein</fullName>
    </recommendedName>
</protein>
<evidence type="ECO:0000313" key="2">
    <source>
        <dbReference type="EMBL" id="KYH23736.1"/>
    </source>
</evidence>
<feature type="domain" description="Halobacterial output" evidence="1">
    <location>
        <begin position="59"/>
        <end position="128"/>
    </location>
</feature>
<comment type="caution">
    <text evidence="2">The sequence shown here is derived from an EMBL/GenBank/DDBJ whole genome shotgun (WGS) entry which is preliminary data.</text>
</comment>
<keyword evidence="3" id="KW-1185">Reference proteome</keyword>
<proteinExistence type="predicted"/>
<dbReference type="Pfam" id="PF18545">
    <property type="entry name" value="HalOD1"/>
    <property type="match status" value="1"/>
</dbReference>
<gene>
    <name evidence="2" type="ORF">HAPAU_42160</name>
</gene>
<accession>A0A151A7R1</accession>
<dbReference type="InterPro" id="IPR040624">
    <property type="entry name" value="HalOD1"/>
</dbReference>
<evidence type="ECO:0000259" key="1">
    <source>
        <dbReference type="Pfam" id="PF18545"/>
    </source>
</evidence>
<dbReference type="Proteomes" id="UP000075321">
    <property type="component" value="Unassembled WGS sequence"/>
</dbReference>
<dbReference type="RefSeq" id="WP_066385961.1">
    <property type="nucleotide sequence ID" value="NZ_LTAZ01000023.1"/>
</dbReference>
<dbReference type="PATRIC" id="fig|1008153.3.peg.4523"/>
<evidence type="ECO:0000313" key="3">
    <source>
        <dbReference type="Proteomes" id="UP000075321"/>
    </source>
</evidence>